<accession>A0AAV2R011</accession>
<protein>
    <recommendedName>
        <fullName evidence="4">RING-type domain-containing protein</fullName>
    </recommendedName>
</protein>
<dbReference type="AlphaFoldDB" id="A0AAV2R011"/>
<evidence type="ECO:0000259" key="4">
    <source>
        <dbReference type="PROSITE" id="PS50089"/>
    </source>
</evidence>
<dbReference type="SMART" id="SM00184">
    <property type="entry name" value="RING"/>
    <property type="match status" value="1"/>
</dbReference>
<feature type="non-terminal residue" evidence="5">
    <location>
        <position position="374"/>
    </location>
</feature>
<dbReference type="GO" id="GO:0061630">
    <property type="term" value="F:ubiquitin protein ligase activity"/>
    <property type="evidence" value="ECO:0007669"/>
    <property type="project" value="TreeGrafter"/>
</dbReference>
<dbReference type="GO" id="GO:0008270">
    <property type="term" value="F:zinc ion binding"/>
    <property type="evidence" value="ECO:0007669"/>
    <property type="project" value="UniProtKB-KW"/>
</dbReference>
<evidence type="ECO:0000313" key="5">
    <source>
        <dbReference type="EMBL" id="CAL4108331.1"/>
    </source>
</evidence>
<dbReference type="PANTHER" id="PTHR25462:SF291">
    <property type="entry name" value="E3 UBIQUITIN-PROTEIN LIGASE TRIM45"/>
    <property type="match status" value="1"/>
</dbReference>
<dbReference type="InterPro" id="IPR013083">
    <property type="entry name" value="Znf_RING/FYVE/PHD"/>
</dbReference>
<dbReference type="InterPro" id="IPR047153">
    <property type="entry name" value="TRIM45/56/19-like"/>
</dbReference>
<keyword evidence="2" id="KW-0862">Zinc</keyword>
<comment type="caution">
    <text evidence="5">The sequence shown here is derived from an EMBL/GenBank/DDBJ whole genome shotgun (WGS) entry which is preliminary data.</text>
</comment>
<sequence length="374" mass="42486">MDKSECSICNDPFDGESHRPRALPCGHGCCTQCISTCILKGNTSCPICMKEYSANSATDLPVCYLLEDFIHTLAISGSQKVIDNSVSEIDSVEMCSKHKVIPLYFICMTHNIKVCHSCVVIDHPPASCNLISFNDDLKEMKQSPIEIVQIVDNQKQALVNIGKDLKNILQGNLVYLNEQHKIQQDYEKKVELLLTKIGKIKQDILIKEKSLYQIEDAIQECQINQNSLEFFGNNLKSVTSKQNIRKECEKASTEIIQCQKWEETLQNKIQELDWSKVTEAGDKYAQVEKNGVCRSCKIFVERGITFLPNLSNKVIPPRTARLVKVCILKCCISFIGNIPRYCNIDKTYGHLFCPRLRGLPFRRPVGHPNHKIKY</sequence>
<dbReference type="SUPFAM" id="SSF57850">
    <property type="entry name" value="RING/U-box"/>
    <property type="match status" value="1"/>
</dbReference>
<dbReference type="Gene3D" id="3.30.40.10">
    <property type="entry name" value="Zinc/RING finger domain, C3HC4 (zinc finger)"/>
    <property type="match status" value="1"/>
</dbReference>
<dbReference type="InterPro" id="IPR001841">
    <property type="entry name" value="Znf_RING"/>
</dbReference>
<organism evidence="5 6">
    <name type="scientific">Meganyctiphanes norvegica</name>
    <name type="common">Northern krill</name>
    <name type="synonym">Thysanopoda norvegica</name>
    <dbReference type="NCBI Taxonomy" id="48144"/>
    <lineage>
        <taxon>Eukaryota</taxon>
        <taxon>Metazoa</taxon>
        <taxon>Ecdysozoa</taxon>
        <taxon>Arthropoda</taxon>
        <taxon>Crustacea</taxon>
        <taxon>Multicrustacea</taxon>
        <taxon>Malacostraca</taxon>
        <taxon>Eumalacostraca</taxon>
        <taxon>Eucarida</taxon>
        <taxon>Euphausiacea</taxon>
        <taxon>Euphausiidae</taxon>
        <taxon>Meganyctiphanes</taxon>
    </lineage>
</organism>
<dbReference type="PROSITE" id="PS50089">
    <property type="entry name" value="ZF_RING_2"/>
    <property type="match status" value="1"/>
</dbReference>
<dbReference type="Pfam" id="PF13639">
    <property type="entry name" value="zf-RING_2"/>
    <property type="match status" value="1"/>
</dbReference>
<gene>
    <name evidence="5" type="ORF">MNOR_LOCUS18837</name>
</gene>
<keyword evidence="1 3" id="KW-0479">Metal-binding</keyword>
<dbReference type="SUPFAM" id="SSF57845">
    <property type="entry name" value="B-box zinc-binding domain"/>
    <property type="match status" value="1"/>
</dbReference>
<reference evidence="5 6" key="1">
    <citation type="submission" date="2024-05" db="EMBL/GenBank/DDBJ databases">
        <authorList>
            <person name="Wallberg A."/>
        </authorList>
    </citation>
    <scope>NUCLEOTIDE SEQUENCE [LARGE SCALE GENOMIC DNA]</scope>
</reference>
<keyword evidence="6" id="KW-1185">Reference proteome</keyword>
<feature type="domain" description="RING-type" evidence="4">
    <location>
        <begin position="6"/>
        <end position="48"/>
    </location>
</feature>
<dbReference type="Proteomes" id="UP001497623">
    <property type="component" value="Unassembled WGS sequence"/>
</dbReference>
<evidence type="ECO:0000256" key="2">
    <source>
        <dbReference type="ARBA" id="ARBA00022833"/>
    </source>
</evidence>
<proteinExistence type="predicted"/>
<keyword evidence="1 3" id="KW-0863">Zinc-finger</keyword>
<dbReference type="EMBL" id="CAXKWB010013687">
    <property type="protein sequence ID" value="CAL4108331.1"/>
    <property type="molecule type" value="Genomic_DNA"/>
</dbReference>
<dbReference type="PANTHER" id="PTHR25462">
    <property type="entry name" value="BONUS, ISOFORM C-RELATED"/>
    <property type="match status" value="1"/>
</dbReference>
<evidence type="ECO:0000256" key="1">
    <source>
        <dbReference type="ARBA" id="ARBA00022771"/>
    </source>
</evidence>
<evidence type="ECO:0000256" key="3">
    <source>
        <dbReference type="PROSITE-ProRule" id="PRU00175"/>
    </source>
</evidence>
<name>A0AAV2R011_MEGNR</name>
<evidence type="ECO:0000313" key="6">
    <source>
        <dbReference type="Proteomes" id="UP001497623"/>
    </source>
</evidence>